<feature type="compositionally biased region" description="Polar residues" evidence="5">
    <location>
        <begin position="1"/>
        <end position="12"/>
    </location>
</feature>
<dbReference type="InterPro" id="IPR029061">
    <property type="entry name" value="THDP-binding"/>
</dbReference>
<evidence type="ECO:0000259" key="7">
    <source>
        <dbReference type="Pfam" id="PF09364"/>
    </source>
</evidence>
<dbReference type="OrthoDB" id="2532903at2759"/>
<dbReference type="PANTHER" id="PTHR31273">
    <property type="entry name" value="PHOSPHOKETOLASE-RELATED"/>
    <property type="match status" value="1"/>
</dbReference>
<dbReference type="PANTHER" id="PTHR31273:SF1">
    <property type="entry name" value="PHOSPHOKETOLASE-RELATED"/>
    <property type="match status" value="1"/>
</dbReference>
<keyword evidence="4" id="KW-0456">Lyase</keyword>
<dbReference type="Pfam" id="PF03894">
    <property type="entry name" value="XFP"/>
    <property type="match status" value="1"/>
</dbReference>
<dbReference type="Pfam" id="PF09364">
    <property type="entry name" value="XFP_N"/>
    <property type="match status" value="1"/>
</dbReference>
<feature type="domain" description="Xylulose 5-phosphate/Fructose 6-phosphate phosphoketolase N-terminal" evidence="7">
    <location>
        <begin position="53"/>
        <end position="397"/>
    </location>
</feature>
<feature type="domain" description="Xylulose 5-phosphate/Fructose 6-phosphate phosphoketolase C-terminal" evidence="6">
    <location>
        <begin position="644"/>
        <end position="848"/>
    </location>
</feature>
<dbReference type="GO" id="GO:0005975">
    <property type="term" value="P:carbohydrate metabolic process"/>
    <property type="evidence" value="ECO:0007669"/>
    <property type="project" value="InterPro"/>
</dbReference>
<dbReference type="GO" id="GO:0016832">
    <property type="term" value="F:aldehyde-lyase activity"/>
    <property type="evidence" value="ECO:0007669"/>
    <property type="project" value="InterPro"/>
</dbReference>
<dbReference type="PROSITE" id="PS60003">
    <property type="entry name" value="PHOSPHOKETOLASE_2"/>
    <property type="match status" value="1"/>
</dbReference>
<dbReference type="PIRSF" id="PIRSF017245">
    <property type="entry name" value="Phosphoketolase"/>
    <property type="match status" value="1"/>
</dbReference>
<comment type="similarity">
    <text evidence="2">Belongs to the XFP family.</text>
</comment>
<dbReference type="InterPro" id="IPR009014">
    <property type="entry name" value="Transketo_C/PFOR_II"/>
</dbReference>
<organism evidence="8 9">
    <name type="scientific">Naematelia encephala</name>
    <dbReference type="NCBI Taxonomy" id="71784"/>
    <lineage>
        <taxon>Eukaryota</taxon>
        <taxon>Fungi</taxon>
        <taxon>Dikarya</taxon>
        <taxon>Basidiomycota</taxon>
        <taxon>Agaricomycotina</taxon>
        <taxon>Tremellomycetes</taxon>
        <taxon>Tremellales</taxon>
        <taxon>Naemateliaceae</taxon>
        <taxon>Naematelia</taxon>
    </lineage>
</organism>
<evidence type="ECO:0000313" key="8">
    <source>
        <dbReference type="EMBL" id="ORY35542.1"/>
    </source>
</evidence>
<evidence type="ECO:0000256" key="1">
    <source>
        <dbReference type="ARBA" id="ARBA00001964"/>
    </source>
</evidence>
<dbReference type="AlphaFoldDB" id="A0A1Y2BL92"/>
<dbReference type="InterPro" id="IPR005593">
    <property type="entry name" value="Xul5P/Fru6P_PKetolase"/>
</dbReference>
<comment type="caution">
    <text evidence="8">The sequence shown here is derived from an EMBL/GenBank/DDBJ whole genome shotgun (WGS) entry which is preliminary data.</text>
</comment>
<proteinExistence type="inferred from homology"/>
<dbReference type="InterPro" id="IPR018969">
    <property type="entry name" value="Xul5P/Fru6P_PKetolase_C"/>
</dbReference>
<keyword evidence="3" id="KW-0786">Thiamine pyrophosphate</keyword>
<sequence>MATTGLASSQGSKFDGVTPPKASSLPSDLVNQLLVNLDDKIIALKEKKEEGLDLEGLLAFQRVANYLAAAQIFLRKNALLTRKLEKDDIKRRLLGHWGTCPGLNFAYAHTNNLISSHQAEEDCPQFIFLTGPGHGAPALLSTLLMEGAITRFYPEYPMSLEGIEAFVGKFSAPGGFPSHVNAETPGAIHEGGELGYCLAVAYGSIMDKPDHITVAVIGDGESETGPTATAWHAHKYIDPAESGAVLPILHVNGYKIGERTIPGTMDDLELACLYTGYGYQVRIVEYGKDSSDPEHDVAVNYDMAVSMEWAYGEIKKIQEAARSGEPITKPRWPMIVMRTPKGWSGPVKLGENPIEGSWRAHQVPLPAVLSSPEEFDLLIKWLESYHPKELFNTDVNSSSFGAHTPSNKASGVINDLALRIIPHDQQRRMGMVDATYRGFIPLEVPDWKEFVHNVDEEVSNMKAAGSYVTKVIELNPNTFRIFSPDELSSNKLDECFQITHRNFQWDPETANNGGRVIEMLSEHTLQGWMQGYTLTGRHALFPSYESFLGIVQTMIEQYAKFLKMALETKWRGDVAGLTYIETSTLWRQEHNGYSHQNPGLIGSFISLPRHLARVYLPADANTCVSTMDHCLRSKNNLNLVVGSKNPTRTWLSVQEAERHCIAGASVWTRFSTDEGINPDVVLVGVGVEVTFEIIAASALLRNEGIRVRVVNINDLLILGETGHHPHALTQDSFDSLFTTDKPVIVNFHGYPKDISGLLFSRKAHVGRSRFDVLGYIEQGTTTTPWSMLRLNNVSRYTVADLAIQRVTRDQPNHRIGIKAHELSSYWKHQLVVHEKYTIEEGEDPKWCGEIPELREGTP</sequence>
<name>A0A1Y2BL92_9TREE</name>
<gene>
    <name evidence="8" type="ORF">BCR39DRAFT_510597</name>
</gene>
<dbReference type="STRING" id="71784.A0A1Y2BL92"/>
<dbReference type="Proteomes" id="UP000193986">
    <property type="component" value="Unassembled WGS sequence"/>
</dbReference>
<dbReference type="Gene3D" id="3.40.50.920">
    <property type="match status" value="1"/>
</dbReference>
<evidence type="ECO:0000259" key="6">
    <source>
        <dbReference type="Pfam" id="PF09363"/>
    </source>
</evidence>
<evidence type="ECO:0000256" key="4">
    <source>
        <dbReference type="ARBA" id="ARBA00023239"/>
    </source>
</evidence>
<reference evidence="8 9" key="1">
    <citation type="submission" date="2016-07" db="EMBL/GenBank/DDBJ databases">
        <title>Pervasive Adenine N6-methylation of Active Genes in Fungi.</title>
        <authorList>
            <consortium name="DOE Joint Genome Institute"/>
            <person name="Mondo S.J."/>
            <person name="Dannebaum R.O."/>
            <person name="Kuo R.C."/>
            <person name="Labutti K."/>
            <person name="Haridas S."/>
            <person name="Kuo A."/>
            <person name="Salamov A."/>
            <person name="Ahrendt S.R."/>
            <person name="Lipzen A."/>
            <person name="Sullivan W."/>
            <person name="Andreopoulos W.B."/>
            <person name="Clum A."/>
            <person name="Lindquist E."/>
            <person name="Daum C."/>
            <person name="Ramamoorthy G.K."/>
            <person name="Gryganskyi A."/>
            <person name="Culley D."/>
            <person name="Magnuson J.K."/>
            <person name="James T.Y."/>
            <person name="O'Malley M.A."/>
            <person name="Stajich J.E."/>
            <person name="Spatafora J.W."/>
            <person name="Visel A."/>
            <person name="Grigoriev I.V."/>
        </authorList>
    </citation>
    <scope>NUCLEOTIDE SEQUENCE [LARGE SCALE GENOMIC DNA]</scope>
    <source>
        <strain evidence="8 9">68-887.2</strain>
    </source>
</reference>
<keyword evidence="9" id="KW-1185">Reference proteome</keyword>
<evidence type="ECO:0000256" key="2">
    <source>
        <dbReference type="ARBA" id="ARBA00005623"/>
    </source>
</evidence>
<dbReference type="FunCoup" id="A0A1Y2BL92">
    <property type="interactions" value="17"/>
</dbReference>
<dbReference type="PROSITE" id="PS60002">
    <property type="entry name" value="PHOSPHOKETOLASE_1"/>
    <property type="match status" value="1"/>
</dbReference>
<dbReference type="InterPro" id="IPR019789">
    <property type="entry name" value="Xul5P/Fru6P_PKetolase_ThDP_BS"/>
</dbReference>
<dbReference type="InterPro" id="IPR019790">
    <property type="entry name" value="Xul5P/Fru6P_PKetolase_CS"/>
</dbReference>
<dbReference type="InParanoid" id="A0A1Y2BL92"/>
<dbReference type="EMBL" id="MCFC01000001">
    <property type="protein sequence ID" value="ORY35542.1"/>
    <property type="molecule type" value="Genomic_DNA"/>
</dbReference>
<dbReference type="InterPro" id="IPR018970">
    <property type="entry name" value="Xul5P/Fru6P_PKetolase_N"/>
</dbReference>
<feature type="region of interest" description="Disordered" evidence="5">
    <location>
        <begin position="1"/>
        <end position="20"/>
    </location>
</feature>
<accession>A0A1Y2BL92</accession>
<dbReference type="SUPFAM" id="SSF52922">
    <property type="entry name" value="TK C-terminal domain-like"/>
    <property type="match status" value="1"/>
</dbReference>
<evidence type="ECO:0000313" key="9">
    <source>
        <dbReference type="Proteomes" id="UP000193986"/>
    </source>
</evidence>
<comment type="cofactor">
    <cofactor evidence="1">
        <name>thiamine diphosphate</name>
        <dbReference type="ChEBI" id="CHEBI:58937"/>
    </cofactor>
</comment>
<dbReference type="Pfam" id="PF09363">
    <property type="entry name" value="XFP_C"/>
    <property type="match status" value="1"/>
</dbReference>
<protein>
    <submittedName>
        <fullName evidence="8">Putative phosphoketolase</fullName>
    </submittedName>
</protein>
<evidence type="ECO:0000256" key="3">
    <source>
        <dbReference type="ARBA" id="ARBA00023052"/>
    </source>
</evidence>
<dbReference type="Gene3D" id="3.40.50.970">
    <property type="match status" value="2"/>
</dbReference>
<evidence type="ECO:0000256" key="5">
    <source>
        <dbReference type="SAM" id="MobiDB-lite"/>
    </source>
</evidence>
<dbReference type="SUPFAM" id="SSF52518">
    <property type="entry name" value="Thiamin diphosphate-binding fold (THDP-binding)"/>
    <property type="match status" value="2"/>
</dbReference>